<feature type="domain" description="D-isomer specific 2-hydroxyacid dehydrogenase catalytic" evidence="5">
    <location>
        <begin position="26"/>
        <end position="288"/>
    </location>
</feature>
<comment type="similarity">
    <text evidence="1 4">Belongs to the D-isomer specific 2-hydroxyacid dehydrogenase family.</text>
</comment>
<dbReference type="Gene3D" id="3.40.50.720">
    <property type="entry name" value="NAD(P)-binding Rossmann-like Domain"/>
    <property type="match status" value="3"/>
</dbReference>
<comment type="caution">
    <text evidence="7">The sequence shown here is derived from an EMBL/GenBank/DDBJ whole genome shotgun (WGS) entry which is preliminary data.</text>
</comment>
<dbReference type="InterPro" id="IPR006139">
    <property type="entry name" value="D-isomer_2_OHA_DH_cat_dom"/>
</dbReference>
<dbReference type="Pfam" id="PF02826">
    <property type="entry name" value="2-Hacid_dh_C"/>
    <property type="match status" value="1"/>
</dbReference>
<dbReference type="SUPFAM" id="SSF52283">
    <property type="entry name" value="Formate/glycerate dehydrogenase catalytic domain-like"/>
    <property type="match status" value="1"/>
</dbReference>
<keyword evidence="8" id="KW-1185">Reference proteome</keyword>
<dbReference type="EMBL" id="JAMZFW010000003">
    <property type="protein sequence ID" value="MCP1101351.1"/>
    <property type="molecule type" value="Genomic_DNA"/>
</dbReference>
<evidence type="ECO:0000313" key="7">
    <source>
        <dbReference type="EMBL" id="MCP1101351.1"/>
    </source>
</evidence>
<evidence type="ECO:0000259" key="6">
    <source>
        <dbReference type="Pfam" id="PF02826"/>
    </source>
</evidence>
<organism evidence="7 8">
    <name type="scientific">Aequitasia blattaphilus</name>
    <dbReference type="NCBI Taxonomy" id="2949332"/>
    <lineage>
        <taxon>Bacteria</taxon>
        <taxon>Bacillati</taxon>
        <taxon>Bacillota</taxon>
        <taxon>Clostridia</taxon>
        <taxon>Lachnospirales</taxon>
        <taxon>Lachnospiraceae</taxon>
        <taxon>Aequitasia</taxon>
    </lineage>
</organism>
<evidence type="ECO:0000256" key="2">
    <source>
        <dbReference type="ARBA" id="ARBA00023002"/>
    </source>
</evidence>
<dbReference type="InterPro" id="IPR036291">
    <property type="entry name" value="NAD(P)-bd_dom_sf"/>
</dbReference>
<keyword evidence="2 4" id="KW-0560">Oxidoreductase</keyword>
<evidence type="ECO:0000256" key="1">
    <source>
        <dbReference type="ARBA" id="ARBA00005854"/>
    </source>
</evidence>
<proteinExistence type="inferred from homology"/>
<sequence>MFKKIVAIEPTKLLPEWNEKLRVYGEECVFYDDIPSHDKEIISRIGDADCVLLSYTSGINSNVMKSCPNIKYIGMCCSLYAPENANVDILWAQAHSITVTGVRDYGDDGVREYVVSELVRLLHNRPEALELTDLNIGILGLGTLGTLIAKTLRFFGANIYYYSRTRKEDVEQDLSIHYLPLANILPQVDILITCLNKNVVLLGEDEFRLFGNDKILMNVSISPSHEIPALKNWLSYSGNLALSDTPAGIGEEISDLKNVICGNRSAGLTSLAKVRLAQKVIRNIESYLS</sequence>
<name>A0ABT1E6L8_9FIRM</name>
<dbReference type="InterPro" id="IPR006140">
    <property type="entry name" value="D-isomer_DH_NAD-bd"/>
</dbReference>
<reference evidence="7 8" key="1">
    <citation type="journal article" date="2022" name="Genome Biol. Evol.">
        <title>Host diet, physiology and behaviors set the stage for Lachnospiraceae cladogenesis.</title>
        <authorList>
            <person name="Vera-Ponce De Leon A."/>
            <person name="Schneider M."/>
            <person name="Jahnes B.C."/>
            <person name="Sadowski V."/>
            <person name="Camuy-Velez L.A."/>
            <person name="Duan J."/>
            <person name="Sabree Z.L."/>
        </authorList>
    </citation>
    <scope>NUCLEOTIDE SEQUENCE [LARGE SCALE GENOMIC DNA]</scope>
    <source>
        <strain evidence="7 8">PAL113</strain>
    </source>
</reference>
<accession>A0ABT1E6L8</accession>
<evidence type="ECO:0000256" key="3">
    <source>
        <dbReference type="ARBA" id="ARBA00023027"/>
    </source>
</evidence>
<feature type="domain" description="D-isomer specific 2-hydroxyacid dehydrogenase NAD-binding" evidence="6">
    <location>
        <begin position="124"/>
        <end position="233"/>
    </location>
</feature>
<dbReference type="SUPFAM" id="SSF51735">
    <property type="entry name" value="NAD(P)-binding Rossmann-fold domains"/>
    <property type="match status" value="1"/>
</dbReference>
<protein>
    <submittedName>
        <fullName evidence="7">Dihydrofolate reductase</fullName>
    </submittedName>
</protein>
<dbReference type="Pfam" id="PF00389">
    <property type="entry name" value="2-Hacid_dh"/>
    <property type="match status" value="1"/>
</dbReference>
<gene>
    <name evidence="7" type="ORF">NK125_02855</name>
</gene>
<dbReference type="PANTHER" id="PTHR43761:SF1">
    <property type="entry name" value="D-ISOMER SPECIFIC 2-HYDROXYACID DEHYDROGENASE CATALYTIC DOMAIN-CONTAINING PROTEIN-RELATED"/>
    <property type="match status" value="1"/>
</dbReference>
<keyword evidence="3" id="KW-0520">NAD</keyword>
<dbReference type="RefSeq" id="WP_262065288.1">
    <property type="nucleotide sequence ID" value="NZ_JAMXOD010000003.1"/>
</dbReference>
<dbReference type="Proteomes" id="UP001523566">
    <property type="component" value="Unassembled WGS sequence"/>
</dbReference>
<evidence type="ECO:0000259" key="5">
    <source>
        <dbReference type="Pfam" id="PF00389"/>
    </source>
</evidence>
<dbReference type="PANTHER" id="PTHR43761">
    <property type="entry name" value="D-ISOMER SPECIFIC 2-HYDROXYACID DEHYDROGENASE FAMILY PROTEIN (AFU_ORTHOLOGUE AFUA_1G13630)"/>
    <property type="match status" value="1"/>
</dbReference>
<evidence type="ECO:0000256" key="4">
    <source>
        <dbReference type="RuleBase" id="RU003719"/>
    </source>
</evidence>
<evidence type="ECO:0000313" key="8">
    <source>
        <dbReference type="Proteomes" id="UP001523566"/>
    </source>
</evidence>
<dbReference type="InterPro" id="IPR050418">
    <property type="entry name" value="D-iso_2-hydroxyacid_DH_PdxB"/>
</dbReference>